<evidence type="ECO:0000313" key="8">
    <source>
        <dbReference type="EMBL" id="KAK6175811.1"/>
    </source>
</evidence>
<keyword evidence="1" id="KW-0808">Transferase</keyword>
<keyword evidence="2" id="KW-0548">Nucleotidyltransferase</keyword>
<keyword evidence="9" id="KW-1185">Reference proteome</keyword>
<proteinExistence type="predicted"/>
<keyword evidence="6" id="KW-0695">RNA-directed DNA polymerase</keyword>
<dbReference type="SUPFAM" id="SSF56672">
    <property type="entry name" value="DNA/RNA polymerases"/>
    <property type="match status" value="1"/>
</dbReference>
<dbReference type="PANTHER" id="PTHR37984">
    <property type="entry name" value="PROTEIN CBG26694"/>
    <property type="match status" value="1"/>
</dbReference>
<evidence type="ECO:0000256" key="5">
    <source>
        <dbReference type="ARBA" id="ARBA00022801"/>
    </source>
</evidence>
<dbReference type="Pfam" id="PF17917">
    <property type="entry name" value="RT_RNaseH"/>
    <property type="match status" value="1"/>
</dbReference>
<keyword evidence="3" id="KW-0540">Nuclease</keyword>
<keyword evidence="4" id="KW-0255">Endonuclease</keyword>
<feature type="domain" description="Reverse transcriptase RNase H-like" evidence="7">
    <location>
        <begin position="1"/>
        <end position="54"/>
    </location>
</feature>
<protein>
    <recommendedName>
        <fullName evidence="7">Reverse transcriptase RNase H-like domain-containing protein</fullName>
    </recommendedName>
</protein>
<keyword evidence="5" id="KW-0378">Hydrolase</keyword>
<reference evidence="8 9" key="1">
    <citation type="submission" date="2024-01" db="EMBL/GenBank/DDBJ databases">
        <title>The genome of the rayed Mediterranean limpet Patella caerulea (Linnaeus, 1758).</title>
        <authorList>
            <person name="Anh-Thu Weber A."/>
            <person name="Halstead-Nussloch G."/>
        </authorList>
    </citation>
    <scope>NUCLEOTIDE SEQUENCE [LARGE SCALE GENOMIC DNA]</scope>
    <source>
        <strain evidence="8">AATW-2023a</strain>
        <tissue evidence="8">Whole specimen</tissue>
    </source>
</reference>
<evidence type="ECO:0000256" key="4">
    <source>
        <dbReference type="ARBA" id="ARBA00022759"/>
    </source>
</evidence>
<dbReference type="PANTHER" id="PTHR37984:SF7">
    <property type="entry name" value="INTEGRASE CATALYTIC DOMAIN-CONTAINING PROTEIN"/>
    <property type="match status" value="1"/>
</dbReference>
<evidence type="ECO:0000313" key="9">
    <source>
        <dbReference type="Proteomes" id="UP001347796"/>
    </source>
</evidence>
<dbReference type="InterPro" id="IPR041373">
    <property type="entry name" value="RT_RNaseH"/>
</dbReference>
<evidence type="ECO:0000256" key="1">
    <source>
        <dbReference type="ARBA" id="ARBA00022679"/>
    </source>
</evidence>
<accession>A0AAN8PQ59</accession>
<gene>
    <name evidence="8" type="ORF">SNE40_014199</name>
</gene>
<dbReference type="InterPro" id="IPR043502">
    <property type="entry name" value="DNA/RNA_pol_sf"/>
</dbReference>
<dbReference type="InterPro" id="IPR050951">
    <property type="entry name" value="Retrovirus_Pol_polyprotein"/>
</dbReference>
<dbReference type="EMBL" id="JAZGQO010000010">
    <property type="protein sequence ID" value="KAK6175811.1"/>
    <property type="molecule type" value="Genomic_DNA"/>
</dbReference>
<organism evidence="8 9">
    <name type="scientific">Patella caerulea</name>
    <name type="common">Rayed Mediterranean limpet</name>
    <dbReference type="NCBI Taxonomy" id="87958"/>
    <lineage>
        <taxon>Eukaryota</taxon>
        <taxon>Metazoa</taxon>
        <taxon>Spiralia</taxon>
        <taxon>Lophotrochozoa</taxon>
        <taxon>Mollusca</taxon>
        <taxon>Gastropoda</taxon>
        <taxon>Patellogastropoda</taxon>
        <taxon>Patelloidea</taxon>
        <taxon>Patellidae</taxon>
        <taxon>Patella</taxon>
    </lineage>
</organism>
<evidence type="ECO:0000256" key="6">
    <source>
        <dbReference type="ARBA" id="ARBA00022918"/>
    </source>
</evidence>
<comment type="caution">
    <text evidence="8">The sequence shown here is derived from an EMBL/GenBank/DDBJ whole genome shotgun (WGS) entry which is preliminary data.</text>
</comment>
<dbReference type="GO" id="GO:0004519">
    <property type="term" value="F:endonuclease activity"/>
    <property type="evidence" value="ECO:0007669"/>
    <property type="project" value="UniProtKB-KW"/>
</dbReference>
<sequence length="168" mass="19121">MLAVTFGVKRFHTFLFNRPFTVISDHKPLEVICNKPINAAPPRLQAMMLAIQGYDYTVKYVAGTEIGLADALSRLPNTSDTADVPLDIRVEFFKFTEDKVADIKTATQADPVLCILKEIIHNGWPETQRELSTDIRSHWSYRDELSIENGIILKGEEYTYPHPYVTAY</sequence>
<dbReference type="GO" id="GO:0003964">
    <property type="term" value="F:RNA-directed DNA polymerase activity"/>
    <property type="evidence" value="ECO:0007669"/>
    <property type="project" value="UniProtKB-KW"/>
</dbReference>
<name>A0AAN8PQ59_PATCE</name>
<dbReference type="AlphaFoldDB" id="A0AAN8PQ59"/>
<evidence type="ECO:0000259" key="7">
    <source>
        <dbReference type="Pfam" id="PF17917"/>
    </source>
</evidence>
<dbReference type="GO" id="GO:0016787">
    <property type="term" value="F:hydrolase activity"/>
    <property type="evidence" value="ECO:0007669"/>
    <property type="project" value="UniProtKB-KW"/>
</dbReference>
<evidence type="ECO:0000256" key="2">
    <source>
        <dbReference type="ARBA" id="ARBA00022695"/>
    </source>
</evidence>
<dbReference type="Proteomes" id="UP001347796">
    <property type="component" value="Unassembled WGS sequence"/>
</dbReference>
<evidence type="ECO:0000256" key="3">
    <source>
        <dbReference type="ARBA" id="ARBA00022722"/>
    </source>
</evidence>